<dbReference type="Proteomes" id="UP001183420">
    <property type="component" value="Unassembled WGS sequence"/>
</dbReference>
<evidence type="ECO:0000256" key="1">
    <source>
        <dbReference type="SAM" id="MobiDB-lite"/>
    </source>
</evidence>
<evidence type="ECO:0000313" key="2">
    <source>
        <dbReference type="EMBL" id="MDT0319059.1"/>
    </source>
</evidence>
<sequence>MAQELTARLAEFTAALRRVTETLDPESGWFAAFARRSGPELTEWLAGRALPPWDAVADLLQDLASRHGAEAAESAARRLRGGYEAAARAQDALPGAHESLTGRLADLDRSERRLRAQQRQLVVAEDDAKRAGQAREAERLAALRMWAQDDEERVVARRAELRARLAALMDRRAAEAASPEPTPPRKPARKPGGARFAGIEEAPPPPAEPPRVPRQAAGPPTAAPPPAAPLPSGSRFAGALRESRREARQGPSQETRPESPRERQERLVAEEYQLALDAVERLRKLRADGQSGVAHVLLSEAAGGPASRMPLLLAELERAGMASDAATLLWEAASLPPGPLAAVAEALAASGRHRDCEQLLRQGAARPAAEAGTIAAELARTGRADEAVTLLTALVRARTAEEAARAATQDPRVVAPLLLDAARRVSPSHHYAITSELRRAGVA</sequence>
<name>A0ABU2LNA6_9ACTN</name>
<feature type="compositionally biased region" description="Basic and acidic residues" evidence="1">
    <location>
        <begin position="255"/>
        <end position="265"/>
    </location>
</feature>
<organism evidence="2 3">
    <name type="scientific">Streptomyces millisiae</name>
    <dbReference type="NCBI Taxonomy" id="3075542"/>
    <lineage>
        <taxon>Bacteria</taxon>
        <taxon>Bacillati</taxon>
        <taxon>Actinomycetota</taxon>
        <taxon>Actinomycetes</taxon>
        <taxon>Kitasatosporales</taxon>
        <taxon>Streptomycetaceae</taxon>
        <taxon>Streptomyces</taxon>
    </lineage>
</organism>
<gene>
    <name evidence="2" type="ORF">RNC47_12000</name>
</gene>
<accession>A0ABU2LNA6</accession>
<keyword evidence="3" id="KW-1185">Reference proteome</keyword>
<proteinExistence type="predicted"/>
<feature type="compositionally biased region" description="Pro residues" evidence="1">
    <location>
        <begin position="202"/>
        <end position="212"/>
    </location>
</feature>
<protein>
    <recommendedName>
        <fullName evidence="4">UL36 very large tegument protein</fullName>
    </recommendedName>
</protein>
<feature type="region of interest" description="Disordered" evidence="1">
    <location>
        <begin position="172"/>
        <end position="265"/>
    </location>
</feature>
<evidence type="ECO:0000313" key="3">
    <source>
        <dbReference type="Proteomes" id="UP001183420"/>
    </source>
</evidence>
<dbReference type="EMBL" id="JAVREM010000010">
    <property type="protein sequence ID" value="MDT0319059.1"/>
    <property type="molecule type" value="Genomic_DNA"/>
</dbReference>
<evidence type="ECO:0008006" key="4">
    <source>
        <dbReference type="Google" id="ProtNLM"/>
    </source>
</evidence>
<comment type="caution">
    <text evidence="2">The sequence shown here is derived from an EMBL/GenBank/DDBJ whole genome shotgun (WGS) entry which is preliminary data.</text>
</comment>
<dbReference type="RefSeq" id="WP_311598104.1">
    <property type="nucleotide sequence ID" value="NZ_JAVREM010000010.1"/>
</dbReference>
<reference evidence="3" key="1">
    <citation type="submission" date="2023-07" db="EMBL/GenBank/DDBJ databases">
        <title>30 novel species of actinomycetes from the DSMZ collection.</title>
        <authorList>
            <person name="Nouioui I."/>
        </authorList>
    </citation>
    <scope>NUCLEOTIDE SEQUENCE [LARGE SCALE GENOMIC DNA]</scope>
    <source>
        <strain evidence="3">DSM 44918</strain>
    </source>
</reference>